<comment type="caution">
    <text evidence="1">The sequence shown here is derived from an EMBL/GenBank/DDBJ whole genome shotgun (WGS) entry which is preliminary data.</text>
</comment>
<organism evidence="1 2">
    <name type="scientific">Discostella pseudostelligera</name>
    <dbReference type="NCBI Taxonomy" id="259834"/>
    <lineage>
        <taxon>Eukaryota</taxon>
        <taxon>Sar</taxon>
        <taxon>Stramenopiles</taxon>
        <taxon>Ochrophyta</taxon>
        <taxon>Bacillariophyta</taxon>
        <taxon>Coscinodiscophyceae</taxon>
        <taxon>Thalassiosirophycidae</taxon>
        <taxon>Stephanodiscales</taxon>
        <taxon>Stephanodiscaceae</taxon>
        <taxon>Discostella</taxon>
    </lineage>
</organism>
<evidence type="ECO:0000313" key="2">
    <source>
        <dbReference type="Proteomes" id="UP001530293"/>
    </source>
</evidence>
<protein>
    <submittedName>
        <fullName evidence="1">Uncharacterized protein</fullName>
    </submittedName>
</protein>
<dbReference type="Proteomes" id="UP001530293">
    <property type="component" value="Unassembled WGS sequence"/>
</dbReference>
<gene>
    <name evidence="1" type="ORF">ACHAWU_001989</name>
</gene>
<sequence length="168" mass="18899">MNIPTDIEIALRDLESTVAMDFDYYSDDEDSTEGDFDFDHQLPYDDNGDYDVSRQDLDALKLMVREMRANPNLLHKSPVYSKAVVSTSNSHQITPFCTYDASTAPPAPVPTMVTPLRTILVSPMEGSQVFLCQQCNSDNVSSSQRPIEEIHPSTLVKQIPTLPFQVRR</sequence>
<proteinExistence type="predicted"/>
<dbReference type="AlphaFoldDB" id="A0ABD3MN71"/>
<reference evidence="1 2" key="1">
    <citation type="submission" date="2024-10" db="EMBL/GenBank/DDBJ databases">
        <title>Updated reference genomes for cyclostephanoid diatoms.</title>
        <authorList>
            <person name="Roberts W.R."/>
            <person name="Alverson A.J."/>
        </authorList>
    </citation>
    <scope>NUCLEOTIDE SEQUENCE [LARGE SCALE GENOMIC DNA]</scope>
    <source>
        <strain evidence="1 2">AJA232-27</strain>
    </source>
</reference>
<keyword evidence="2" id="KW-1185">Reference proteome</keyword>
<name>A0ABD3MN71_9STRA</name>
<accession>A0ABD3MN71</accession>
<dbReference type="EMBL" id="JALLBG020000123">
    <property type="protein sequence ID" value="KAL3763416.1"/>
    <property type="molecule type" value="Genomic_DNA"/>
</dbReference>
<evidence type="ECO:0000313" key="1">
    <source>
        <dbReference type="EMBL" id="KAL3763416.1"/>
    </source>
</evidence>